<evidence type="ECO:0000313" key="4">
    <source>
        <dbReference type="Proteomes" id="UP000236370"/>
    </source>
</evidence>
<keyword evidence="2" id="KW-0812">Transmembrane</keyword>
<feature type="compositionally biased region" description="Pro residues" evidence="1">
    <location>
        <begin position="90"/>
        <end position="101"/>
    </location>
</feature>
<feature type="transmembrane region" description="Helical" evidence="2">
    <location>
        <begin position="20"/>
        <end position="38"/>
    </location>
</feature>
<keyword evidence="2" id="KW-0472">Membrane</keyword>
<feature type="compositionally biased region" description="Low complexity" evidence="1">
    <location>
        <begin position="154"/>
        <end position="166"/>
    </location>
</feature>
<reference evidence="3 4" key="1">
    <citation type="submission" date="2017-12" db="EMBL/GenBank/DDBJ databases">
        <title>High-resolution comparative analysis of great ape genomes.</title>
        <authorList>
            <person name="Pollen A."/>
            <person name="Hastie A."/>
            <person name="Hormozdiari F."/>
            <person name="Dougherty M."/>
            <person name="Liu R."/>
            <person name="Chaisson M."/>
            <person name="Hoppe E."/>
            <person name="Hill C."/>
            <person name="Pang A."/>
            <person name="Hillier L."/>
            <person name="Baker C."/>
            <person name="Armstrong J."/>
            <person name="Shendure J."/>
            <person name="Paten B."/>
            <person name="Wilson R."/>
            <person name="Chao H."/>
            <person name="Schneider V."/>
            <person name="Ventura M."/>
            <person name="Kronenberg Z."/>
            <person name="Murali S."/>
            <person name="Gordon D."/>
            <person name="Cantsilieris S."/>
            <person name="Munson K."/>
            <person name="Nelson B."/>
            <person name="Raja A."/>
            <person name="Underwood J."/>
            <person name="Diekhans M."/>
            <person name="Fiddes I."/>
            <person name="Haussler D."/>
            <person name="Eichler E."/>
        </authorList>
    </citation>
    <scope>NUCLEOTIDE SEQUENCE [LARGE SCALE GENOMIC DNA]</scope>
    <source>
        <strain evidence="3">Yerkes chimp pedigree #C0471</strain>
    </source>
</reference>
<evidence type="ECO:0000313" key="3">
    <source>
        <dbReference type="EMBL" id="PNI13282.1"/>
    </source>
</evidence>
<evidence type="ECO:0000256" key="2">
    <source>
        <dbReference type="SAM" id="Phobius"/>
    </source>
</evidence>
<dbReference type="AlphaFoldDB" id="A0A2J8IRZ5"/>
<keyword evidence="2" id="KW-1133">Transmembrane helix</keyword>
<proteinExistence type="predicted"/>
<feature type="compositionally biased region" description="Low complexity" evidence="1">
    <location>
        <begin position="112"/>
        <end position="138"/>
    </location>
</feature>
<feature type="region of interest" description="Disordered" evidence="1">
    <location>
        <begin position="68"/>
        <end position="166"/>
    </location>
</feature>
<organism evidence="3 4">
    <name type="scientific">Pan troglodytes</name>
    <name type="common">Chimpanzee</name>
    <dbReference type="NCBI Taxonomy" id="9598"/>
    <lineage>
        <taxon>Eukaryota</taxon>
        <taxon>Metazoa</taxon>
        <taxon>Chordata</taxon>
        <taxon>Craniata</taxon>
        <taxon>Vertebrata</taxon>
        <taxon>Euteleostomi</taxon>
        <taxon>Mammalia</taxon>
        <taxon>Eutheria</taxon>
        <taxon>Euarchontoglires</taxon>
        <taxon>Primates</taxon>
        <taxon>Haplorrhini</taxon>
        <taxon>Catarrhini</taxon>
        <taxon>Hominidae</taxon>
        <taxon>Pan</taxon>
    </lineage>
</organism>
<dbReference type="EMBL" id="NBAG03000613">
    <property type="protein sequence ID" value="PNI13282.1"/>
    <property type="molecule type" value="Genomic_DNA"/>
</dbReference>
<evidence type="ECO:0000256" key="1">
    <source>
        <dbReference type="SAM" id="MobiDB-lite"/>
    </source>
</evidence>
<feature type="non-terminal residue" evidence="3">
    <location>
        <position position="166"/>
    </location>
</feature>
<protein>
    <submittedName>
        <fullName evidence="3">MMP23B isoform 2</fullName>
    </submittedName>
</protein>
<accession>A0A2J8IRZ5</accession>
<name>A0A2J8IRZ5_PANTR</name>
<sequence length="166" mass="17179">MGRGARVPSEAPGAGVERRWLGAALVALCLLPALVLLARLGAPAVPAWSAAQSIFRGSFWSWGPSPMPPTHALFPEGRRRCAGPLGGRPHPGPGPTGPPQTPLHADSSQAALGPLQPHLQDPLLPAEPAEPAGDAAGPSCRLPHVERRVPLQLPRGGPRAAQRPPD</sequence>
<dbReference type="Proteomes" id="UP000236370">
    <property type="component" value="Unassembled WGS sequence"/>
</dbReference>
<gene>
    <name evidence="3" type="ORF">CK820_G0053736</name>
</gene>
<comment type="caution">
    <text evidence="3">The sequence shown here is derived from an EMBL/GenBank/DDBJ whole genome shotgun (WGS) entry which is preliminary data.</text>
</comment>